<reference evidence="2" key="1">
    <citation type="submission" date="2020-07" db="EMBL/GenBank/DDBJ databases">
        <title>Multicomponent nature underlies the extraordinary mechanical properties of spider dragline silk.</title>
        <authorList>
            <person name="Kono N."/>
            <person name="Nakamura H."/>
            <person name="Mori M."/>
            <person name="Yoshida Y."/>
            <person name="Ohtoshi R."/>
            <person name="Malay A.D."/>
            <person name="Moran D.A.P."/>
            <person name="Tomita M."/>
            <person name="Numata K."/>
            <person name="Arakawa K."/>
        </authorList>
    </citation>
    <scope>NUCLEOTIDE SEQUENCE</scope>
</reference>
<name>A0A8X6L1E2_TRICU</name>
<feature type="region of interest" description="Disordered" evidence="1">
    <location>
        <begin position="54"/>
        <end position="75"/>
    </location>
</feature>
<dbReference type="Proteomes" id="UP000887116">
    <property type="component" value="Unassembled WGS sequence"/>
</dbReference>
<comment type="caution">
    <text evidence="2">The sequence shown here is derived from an EMBL/GenBank/DDBJ whole genome shotgun (WGS) entry which is preliminary data.</text>
</comment>
<protein>
    <submittedName>
        <fullName evidence="2">Uncharacterized protein</fullName>
    </submittedName>
</protein>
<accession>A0A8X6L1E2</accession>
<organism evidence="2 3">
    <name type="scientific">Trichonephila clavata</name>
    <name type="common">Joro spider</name>
    <name type="synonym">Nephila clavata</name>
    <dbReference type="NCBI Taxonomy" id="2740835"/>
    <lineage>
        <taxon>Eukaryota</taxon>
        <taxon>Metazoa</taxon>
        <taxon>Ecdysozoa</taxon>
        <taxon>Arthropoda</taxon>
        <taxon>Chelicerata</taxon>
        <taxon>Arachnida</taxon>
        <taxon>Araneae</taxon>
        <taxon>Araneomorphae</taxon>
        <taxon>Entelegynae</taxon>
        <taxon>Araneoidea</taxon>
        <taxon>Nephilidae</taxon>
        <taxon>Trichonephila</taxon>
    </lineage>
</organism>
<dbReference type="AlphaFoldDB" id="A0A8X6L1E2"/>
<feature type="compositionally biased region" description="Polar residues" evidence="1">
    <location>
        <begin position="60"/>
        <end position="75"/>
    </location>
</feature>
<dbReference type="OrthoDB" id="6429246at2759"/>
<sequence length="481" mass="54583">MNSATILNSMEHLLNSYKRIIGEAISLGVLPDINDKKLYYLNSNDSDASDCFDKEAGDPKNSNQAVKFQPSPSNTTITKHCATPNESSLKNAQAIDNLSLEDQLSEKTRESIENYSILGIKSFQKMENCNVDSDSDISSFPESVSKVSSGNPLVTSTIRMDTVRKKPNKNEVVDFRVPIYPCLKKKKGNIKPSKLKGKHMLCKKASIKAETSKLQDNTAKEAFREQEMDKYYLKPLSSKQNLRIPKHAISLQLNRKVMETKINYEDNNNDNCHHCVKETNEKHESVCELSSRKGEKTAYPFNVRAKIPILNQYNYPEGSSVSVRKIIDLSNSAHQKEMNKQQAKKTPLNTMQVCCMKELNESNEHIPKSKTSRDSYFRKTTSTVCSSKELVQKLPSQKCVCKISNVCNHSSEMKPETASDDLSWKESTDSETLNKADEKLLNLNIICLFFPNNTPCIKENTIKRIRKICLIRNKMKIIKIF</sequence>
<keyword evidence="3" id="KW-1185">Reference proteome</keyword>
<gene>
    <name evidence="2" type="primary">AVEN_219509_1</name>
    <name evidence="2" type="ORF">TNCT_733941</name>
</gene>
<evidence type="ECO:0000256" key="1">
    <source>
        <dbReference type="SAM" id="MobiDB-lite"/>
    </source>
</evidence>
<evidence type="ECO:0000313" key="2">
    <source>
        <dbReference type="EMBL" id="GFQ92959.1"/>
    </source>
</evidence>
<proteinExistence type="predicted"/>
<dbReference type="EMBL" id="BMAO01014110">
    <property type="protein sequence ID" value="GFQ92959.1"/>
    <property type="molecule type" value="Genomic_DNA"/>
</dbReference>
<evidence type="ECO:0000313" key="3">
    <source>
        <dbReference type="Proteomes" id="UP000887116"/>
    </source>
</evidence>